<evidence type="ECO:0000313" key="5">
    <source>
        <dbReference type="EMBL" id="KAK4800729.1"/>
    </source>
</evidence>
<feature type="repeat" description="PPR" evidence="3">
    <location>
        <begin position="264"/>
        <end position="298"/>
    </location>
</feature>
<dbReference type="FunFam" id="1.25.40.10:FF:000031">
    <property type="entry name" value="Pentatricopeptide repeat-containing protein mitochondrial"/>
    <property type="match status" value="1"/>
</dbReference>
<dbReference type="Gene3D" id="1.25.40.10">
    <property type="entry name" value="Tetratricopeptide repeat domain"/>
    <property type="match status" value="4"/>
</dbReference>
<comment type="similarity">
    <text evidence="1">Belongs to the PPR family. PCMP-H subfamily.</text>
</comment>
<protein>
    <recommendedName>
        <fullName evidence="4">DYW domain-containing protein</fullName>
    </recommendedName>
</protein>
<dbReference type="FunFam" id="1.25.40.10:FF:000782">
    <property type="entry name" value="Pentatricopeptide repeat-containing protein"/>
    <property type="match status" value="1"/>
</dbReference>
<dbReference type="EMBL" id="JAXQNO010000003">
    <property type="protein sequence ID" value="KAK4800729.1"/>
    <property type="molecule type" value="Genomic_DNA"/>
</dbReference>
<feature type="repeat" description="PPR" evidence="3">
    <location>
        <begin position="602"/>
        <end position="636"/>
    </location>
</feature>
<feature type="domain" description="DYW" evidence="4">
    <location>
        <begin position="817"/>
        <end position="910"/>
    </location>
</feature>
<dbReference type="Pfam" id="PF20431">
    <property type="entry name" value="E_motif"/>
    <property type="match status" value="1"/>
</dbReference>
<proteinExistence type="inferred from homology"/>
<feature type="repeat" description="PPR" evidence="3">
    <location>
        <begin position="501"/>
        <end position="535"/>
    </location>
</feature>
<organism evidence="5 6">
    <name type="scientific">Trapa natans</name>
    <name type="common">Water chestnut</name>
    <dbReference type="NCBI Taxonomy" id="22666"/>
    <lineage>
        <taxon>Eukaryota</taxon>
        <taxon>Viridiplantae</taxon>
        <taxon>Streptophyta</taxon>
        <taxon>Embryophyta</taxon>
        <taxon>Tracheophyta</taxon>
        <taxon>Spermatophyta</taxon>
        <taxon>Magnoliopsida</taxon>
        <taxon>eudicotyledons</taxon>
        <taxon>Gunneridae</taxon>
        <taxon>Pentapetalae</taxon>
        <taxon>rosids</taxon>
        <taxon>malvids</taxon>
        <taxon>Myrtales</taxon>
        <taxon>Lythraceae</taxon>
        <taxon>Trapa</taxon>
    </lineage>
</organism>
<dbReference type="Pfam" id="PF01535">
    <property type="entry name" value="PPR"/>
    <property type="match status" value="1"/>
</dbReference>
<dbReference type="InterPro" id="IPR032867">
    <property type="entry name" value="DYW_dom"/>
</dbReference>
<dbReference type="PANTHER" id="PTHR47926:SF539">
    <property type="entry name" value="DYW DOMAIN-CONTAINING PROTEIN"/>
    <property type="match status" value="1"/>
</dbReference>
<dbReference type="AlphaFoldDB" id="A0AAN7M9D1"/>
<dbReference type="InterPro" id="IPR046960">
    <property type="entry name" value="PPR_At4g14850-like_plant"/>
</dbReference>
<dbReference type="Pfam" id="PF12854">
    <property type="entry name" value="PPR_1"/>
    <property type="match status" value="1"/>
</dbReference>
<feature type="repeat" description="PPR" evidence="3">
    <location>
        <begin position="431"/>
        <end position="465"/>
    </location>
</feature>
<name>A0AAN7M9D1_TRANT</name>
<keyword evidence="2" id="KW-0677">Repeat</keyword>
<sequence>MEILPPPLHSHLGFGSLLLQNARHRTDSLASAAPAFFASPFAEVKSLTSLKMIHAQMIKLPEKHKCEEGLVLQYMNFGDDESAAKLILLGDLRTSQLRSFLEFNADRAISLRLLEVFRDFHRKGIVFGCRVFATVLITCTSVLDSLLGAEVHACLMKSGHMVDMSVQRTLLLFYGRCWAIDSANRLFDDLPVKDDPARNEIINLNLKNERWWESLELFRDMQFLSARANNTTIAAIIQACGKLEALREGKQIHGHILRHLFQFNLIIYNALINMYTKNGELDLAQRIFDSMENRNLTSWNCIISANALLGHFDNAWDHLLNMECYNIKPDVITWNGLLSGLTVNGLYASVLSIFRRMQTEGVRPNSSSTTPALQSVIELGLLNHGKEIHGYVIRHGLDCDVYVGTSLVDLYVKNDCLPMARAVFNSIRRRNIFTWNCLLSGYLLKGLFEEGKSLLNQMVNAGMRPDLVTWNSLLSGYFKWGHTEKALSVMQKIKRSGLIPNVVSWTALISGCSQKGNHTKALGYFREMQQKGTKPNAATVSSLLRSCGGLSLLQKGKEIHCLSIKNGMIQDDFVATATVDMYSKSGSLNCASKVFRMIEKKPLAAWNCMIMGFATYGRGKDAISLFQELCTKGINPDSITFTALLSACKNSGLVTDGWNFFDNMSKDYQLAPTVEHYCCMVDLLGRAGYLDEAWDFIQSMPLNPDATIWGSLLCSSRIHKNVEYAEMAAKHLFEIEPHNSANYILLMNLYAMYNRWKDVDKVKDLMNRIGIRHGQAWSWISIDHHLHYFSADENVHPEAGEIYFELYQLISEIRKLGYVPDTDCVYHKIDDKAEKEKLLLSHSEKLAITYGLMKTKSKAPIRVMKNSRVCSDCHNAAKYISIARNREIFIKDGVKFHHFRKGQCSCNDRW</sequence>
<dbReference type="GO" id="GO:0009451">
    <property type="term" value="P:RNA modification"/>
    <property type="evidence" value="ECO:0007669"/>
    <property type="project" value="InterPro"/>
</dbReference>
<evidence type="ECO:0000256" key="3">
    <source>
        <dbReference type="PROSITE-ProRule" id="PRU00708"/>
    </source>
</evidence>
<dbReference type="NCBIfam" id="TIGR00756">
    <property type="entry name" value="PPR"/>
    <property type="match status" value="6"/>
</dbReference>
<dbReference type="PROSITE" id="PS51375">
    <property type="entry name" value="PPR"/>
    <property type="match status" value="6"/>
</dbReference>
<feature type="repeat" description="PPR" evidence="3">
    <location>
        <begin position="330"/>
        <end position="364"/>
    </location>
</feature>
<gene>
    <name evidence="5" type="ORF">SAY86_021216</name>
</gene>
<dbReference type="Pfam" id="PF14432">
    <property type="entry name" value="DYW_deaminase"/>
    <property type="match status" value="1"/>
</dbReference>
<feature type="repeat" description="PPR" evidence="3">
    <location>
        <begin position="466"/>
        <end position="500"/>
    </location>
</feature>
<dbReference type="FunFam" id="1.25.40.10:FF:000366">
    <property type="entry name" value="Pentatricopeptide (PPR) repeat-containing protein"/>
    <property type="match status" value="1"/>
</dbReference>
<dbReference type="Pfam" id="PF13041">
    <property type="entry name" value="PPR_2"/>
    <property type="match status" value="4"/>
</dbReference>
<dbReference type="Proteomes" id="UP001346149">
    <property type="component" value="Unassembled WGS sequence"/>
</dbReference>
<accession>A0AAN7M9D1</accession>
<dbReference type="PANTHER" id="PTHR47926">
    <property type="entry name" value="PENTATRICOPEPTIDE REPEAT-CONTAINING PROTEIN"/>
    <property type="match status" value="1"/>
</dbReference>
<dbReference type="InterPro" id="IPR002885">
    <property type="entry name" value="PPR_rpt"/>
</dbReference>
<keyword evidence="6" id="KW-1185">Reference proteome</keyword>
<comment type="caution">
    <text evidence="5">The sequence shown here is derived from an EMBL/GenBank/DDBJ whole genome shotgun (WGS) entry which is preliminary data.</text>
</comment>
<evidence type="ECO:0000313" key="6">
    <source>
        <dbReference type="Proteomes" id="UP001346149"/>
    </source>
</evidence>
<dbReference type="GO" id="GO:0003723">
    <property type="term" value="F:RNA binding"/>
    <property type="evidence" value="ECO:0007669"/>
    <property type="project" value="InterPro"/>
</dbReference>
<reference evidence="5 6" key="1">
    <citation type="journal article" date="2023" name="Hortic Res">
        <title>Pangenome of water caltrop reveals structural variations and asymmetric subgenome divergence after allopolyploidization.</title>
        <authorList>
            <person name="Zhang X."/>
            <person name="Chen Y."/>
            <person name="Wang L."/>
            <person name="Yuan Y."/>
            <person name="Fang M."/>
            <person name="Shi L."/>
            <person name="Lu R."/>
            <person name="Comes H.P."/>
            <person name="Ma Y."/>
            <person name="Chen Y."/>
            <person name="Huang G."/>
            <person name="Zhou Y."/>
            <person name="Zheng Z."/>
            <person name="Qiu Y."/>
        </authorList>
    </citation>
    <scope>NUCLEOTIDE SEQUENCE [LARGE SCALE GENOMIC DNA]</scope>
    <source>
        <strain evidence="5">F231</strain>
    </source>
</reference>
<dbReference type="InterPro" id="IPR011990">
    <property type="entry name" value="TPR-like_helical_dom_sf"/>
</dbReference>
<evidence type="ECO:0000259" key="4">
    <source>
        <dbReference type="Pfam" id="PF14432"/>
    </source>
</evidence>
<dbReference type="GO" id="GO:0008270">
    <property type="term" value="F:zinc ion binding"/>
    <property type="evidence" value="ECO:0007669"/>
    <property type="project" value="InterPro"/>
</dbReference>
<dbReference type="InterPro" id="IPR046848">
    <property type="entry name" value="E_motif"/>
</dbReference>
<evidence type="ECO:0000256" key="1">
    <source>
        <dbReference type="ARBA" id="ARBA00006643"/>
    </source>
</evidence>
<evidence type="ECO:0000256" key="2">
    <source>
        <dbReference type="ARBA" id="ARBA00022737"/>
    </source>
</evidence>